<keyword evidence="5" id="KW-0498">Mitosis</keyword>
<dbReference type="RefSeq" id="XP_070870533.1">
    <property type="nucleotide sequence ID" value="XM_071007311.1"/>
</dbReference>
<dbReference type="Proteomes" id="UP001600064">
    <property type="component" value="Unassembled WGS sequence"/>
</dbReference>
<evidence type="ECO:0000256" key="6">
    <source>
        <dbReference type="ARBA" id="ARBA00022838"/>
    </source>
</evidence>
<dbReference type="Pfam" id="PF05859">
    <property type="entry name" value="Mis12"/>
    <property type="match status" value="2"/>
</dbReference>
<feature type="compositionally biased region" description="Basic and acidic residues" evidence="10">
    <location>
        <begin position="161"/>
        <end position="173"/>
    </location>
</feature>
<evidence type="ECO:0000256" key="3">
    <source>
        <dbReference type="ARBA" id="ARBA00022454"/>
    </source>
</evidence>
<keyword evidence="8" id="KW-0131">Cell cycle</keyword>
<evidence type="ECO:0000256" key="7">
    <source>
        <dbReference type="ARBA" id="ARBA00023054"/>
    </source>
</evidence>
<keyword evidence="6" id="KW-0995">Kinetochore</keyword>
<evidence type="ECO:0000313" key="11">
    <source>
        <dbReference type="EMBL" id="KAL2271809.1"/>
    </source>
</evidence>
<evidence type="ECO:0000256" key="9">
    <source>
        <dbReference type="ARBA" id="ARBA00023328"/>
    </source>
</evidence>
<proteinExistence type="inferred from homology"/>
<evidence type="ECO:0000256" key="1">
    <source>
        <dbReference type="ARBA" id="ARBA00004629"/>
    </source>
</evidence>
<name>A0ABR4DNC0_9PEZI</name>
<keyword evidence="12" id="KW-1185">Reference proteome</keyword>
<sequence length="499" mass="53803">MASRSDTELLTEHFGYAPVSLLDEIINSVNFLAERALHSIEQGLLNAPPASLGFRPSARARQAKKARGNRQPPGAGEDGDDDNDDDGDDEAAAARRHRDEIESGTHQLETLLWASIDKNFDVFEIYVMRNILCLRPNEMEWLRLGHYEGLDFGWVEKERRKKGEANGKRRKEEEEGGQANGDKEAGADDDAQQKKKKEEEEEAEEEGLVWSLAKELEEMDISSGPGEGGEDATRWTVGSVNRLRRRLQASQRLHCMLVEERARTAALLGEVRRLVGAVQGTGAGTAIKTEPAASSASASASSAATAAAATSAKTVNLDDNDGLGPDQQAGTDQQKAQPPLSFLHNKGDLSLSDASTPLTTTAAFSLSQLQALRELSATLRSTFMPRLANDAGGGGSGGSHSDSDSDDKTKKKSWRRERLEYVEFATRRHLENVRGLELGKDGEVRDGVELEGEAGGRGLGRGEVEGLEGIVGLLGGAIPTNHGGGKPQAQQEGERMDES</sequence>
<comment type="subcellular location">
    <subcellularLocation>
        <location evidence="1">Chromosome</location>
        <location evidence="1">Centromere</location>
        <location evidence="1">Kinetochore</location>
    </subcellularLocation>
</comment>
<dbReference type="GeneID" id="98121955"/>
<keyword evidence="3" id="KW-0158">Chromosome</keyword>
<feature type="region of interest" description="Disordered" evidence="10">
    <location>
        <begin position="51"/>
        <end position="101"/>
    </location>
</feature>
<evidence type="ECO:0000256" key="8">
    <source>
        <dbReference type="ARBA" id="ARBA00023306"/>
    </source>
</evidence>
<feature type="region of interest" description="Disordered" evidence="10">
    <location>
        <begin position="386"/>
        <end position="414"/>
    </location>
</feature>
<dbReference type="InterPro" id="IPR008685">
    <property type="entry name" value="Centromere_Mis12"/>
</dbReference>
<comment type="similarity">
    <text evidence="2">Belongs to the mis12 family.</text>
</comment>
<evidence type="ECO:0000313" key="12">
    <source>
        <dbReference type="Proteomes" id="UP001600064"/>
    </source>
</evidence>
<protein>
    <recommendedName>
        <fullName evidence="13">Kinetochore-associated protein MTW1</fullName>
    </recommendedName>
</protein>
<accession>A0ABR4DNC0</accession>
<organism evidence="11 12">
    <name type="scientific">Remersonia thermophila</name>
    <dbReference type="NCBI Taxonomy" id="72144"/>
    <lineage>
        <taxon>Eukaryota</taxon>
        <taxon>Fungi</taxon>
        <taxon>Dikarya</taxon>
        <taxon>Ascomycota</taxon>
        <taxon>Pezizomycotina</taxon>
        <taxon>Sordariomycetes</taxon>
        <taxon>Sordariomycetidae</taxon>
        <taxon>Sordariales</taxon>
        <taxon>Sordariales incertae sedis</taxon>
        <taxon>Remersonia</taxon>
    </lineage>
</organism>
<evidence type="ECO:0000256" key="5">
    <source>
        <dbReference type="ARBA" id="ARBA00022776"/>
    </source>
</evidence>
<keyword evidence="9" id="KW-0137">Centromere</keyword>
<evidence type="ECO:0000256" key="10">
    <source>
        <dbReference type="SAM" id="MobiDB-lite"/>
    </source>
</evidence>
<reference evidence="11 12" key="1">
    <citation type="journal article" date="2024" name="Commun. Biol.">
        <title>Comparative genomic analysis of thermophilic fungi reveals convergent evolutionary adaptations and gene losses.</title>
        <authorList>
            <person name="Steindorff A.S."/>
            <person name="Aguilar-Pontes M.V."/>
            <person name="Robinson A.J."/>
            <person name="Andreopoulos B."/>
            <person name="LaButti K."/>
            <person name="Kuo A."/>
            <person name="Mondo S."/>
            <person name="Riley R."/>
            <person name="Otillar R."/>
            <person name="Haridas S."/>
            <person name="Lipzen A."/>
            <person name="Grimwood J."/>
            <person name="Schmutz J."/>
            <person name="Clum A."/>
            <person name="Reid I.D."/>
            <person name="Moisan M.C."/>
            <person name="Butler G."/>
            <person name="Nguyen T.T.M."/>
            <person name="Dewar K."/>
            <person name="Conant G."/>
            <person name="Drula E."/>
            <person name="Henrissat B."/>
            <person name="Hansel C."/>
            <person name="Singer S."/>
            <person name="Hutchinson M.I."/>
            <person name="de Vries R.P."/>
            <person name="Natvig D.O."/>
            <person name="Powell A.J."/>
            <person name="Tsang A."/>
            <person name="Grigoriev I.V."/>
        </authorList>
    </citation>
    <scope>NUCLEOTIDE SEQUENCE [LARGE SCALE GENOMIC DNA]</scope>
    <source>
        <strain evidence="11 12">ATCC 22073</strain>
    </source>
</reference>
<feature type="region of interest" description="Disordered" evidence="10">
    <location>
        <begin position="315"/>
        <end position="348"/>
    </location>
</feature>
<gene>
    <name evidence="11" type="ORF">VTJ83DRAFT_1180</name>
</gene>
<keyword evidence="7" id="KW-0175">Coiled coil</keyword>
<evidence type="ECO:0000256" key="2">
    <source>
        <dbReference type="ARBA" id="ARBA00008643"/>
    </source>
</evidence>
<dbReference type="EMBL" id="JAZGUE010000001">
    <property type="protein sequence ID" value="KAL2271809.1"/>
    <property type="molecule type" value="Genomic_DNA"/>
</dbReference>
<dbReference type="PANTHER" id="PTHR14527:SF2">
    <property type="entry name" value="PROTEIN MIS12 HOMOLOG"/>
    <property type="match status" value="1"/>
</dbReference>
<feature type="region of interest" description="Disordered" evidence="10">
    <location>
        <begin position="475"/>
        <end position="499"/>
    </location>
</feature>
<keyword evidence="4" id="KW-0132">Cell division</keyword>
<dbReference type="PANTHER" id="PTHR14527">
    <property type="entry name" value="PROTEIN MIS12 HOMOLOG"/>
    <property type="match status" value="1"/>
</dbReference>
<comment type="caution">
    <text evidence="11">The sequence shown here is derived from an EMBL/GenBank/DDBJ whole genome shotgun (WGS) entry which is preliminary data.</text>
</comment>
<feature type="region of interest" description="Disordered" evidence="10">
    <location>
        <begin position="161"/>
        <end position="207"/>
    </location>
</feature>
<evidence type="ECO:0008006" key="13">
    <source>
        <dbReference type="Google" id="ProtNLM"/>
    </source>
</evidence>
<feature type="compositionally biased region" description="Basic and acidic residues" evidence="10">
    <location>
        <begin position="181"/>
        <end position="198"/>
    </location>
</feature>
<evidence type="ECO:0000256" key="4">
    <source>
        <dbReference type="ARBA" id="ARBA00022618"/>
    </source>
</evidence>
<feature type="compositionally biased region" description="Acidic residues" evidence="10">
    <location>
        <begin position="77"/>
        <end position="91"/>
    </location>
</feature>